<sequence>MRKNVVIVLSLAAAVSCTPQAQADPGSQIGTATMRVSGATGPVTIRYQINGGPQTTETGVTLPWEKQYPVYDEVSTSVTADGGDDAITCTITMDGKLLSFKTEPRPTCSFAYYG</sequence>
<dbReference type="RefSeq" id="WP_240263404.1">
    <property type="nucleotide sequence ID" value="NZ_CP092488.2"/>
</dbReference>
<gene>
    <name evidence="2" type="ORF">MKK62_10675</name>
</gene>
<evidence type="ECO:0000313" key="3">
    <source>
        <dbReference type="Proteomes" id="UP001055336"/>
    </source>
</evidence>
<evidence type="ECO:0000313" key="2">
    <source>
        <dbReference type="EMBL" id="UMB71651.1"/>
    </source>
</evidence>
<keyword evidence="3" id="KW-1185">Reference proteome</keyword>
<keyword evidence="1" id="KW-0732">Signal</keyword>
<reference evidence="2" key="1">
    <citation type="submission" date="2022-08" db="EMBL/GenBank/DDBJ databases">
        <title>Whole genome sequencing of non-tuberculosis mycobacteria type-strains.</title>
        <authorList>
            <person name="Igarashi Y."/>
            <person name="Osugi A."/>
            <person name="Mitarai S."/>
        </authorList>
    </citation>
    <scope>NUCLEOTIDE SEQUENCE</scope>
    <source>
        <strain evidence="2">DSM 45127</strain>
    </source>
</reference>
<accession>A0ABY3VQB8</accession>
<dbReference type="Proteomes" id="UP001055336">
    <property type="component" value="Chromosome"/>
</dbReference>
<organism evidence="2 3">
    <name type="scientific">Mycobacterium paraterrae</name>
    <dbReference type="NCBI Taxonomy" id="577492"/>
    <lineage>
        <taxon>Bacteria</taxon>
        <taxon>Bacillati</taxon>
        <taxon>Actinomycetota</taxon>
        <taxon>Actinomycetes</taxon>
        <taxon>Mycobacteriales</taxon>
        <taxon>Mycobacteriaceae</taxon>
        <taxon>Mycobacterium</taxon>
    </lineage>
</organism>
<feature type="chain" id="PRO_5046249830" evidence="1">
    <location>
        <begin position="24"/>
        <end position="114"/>
    </location>
</feature>
<evidence type="ECO:0000256" key="1">
    <source>
        <dbReference type="SAM" id="SignalP"/>
    </source>
</evidence>
<dbReference type="PROSITE" id="PS51257">
    <property type="entry name" value="PROKAR_LIPOPROTEIN"/>
    <property type="match status" value="1"/>
</dbReference>
<dbReference type="InterPro" id="IPR038468">
    <property type="entry name" value="MmpS_C"/>
</dbReference>
<dbReference type="Gene3D" id="2.60.40.2880">
    <property type="entry name" value="MmpS1-5, C-terminal soluble domain"/>
    <property type="match status" value="1"/>
</dbReference>
<protein>
    <submittedName>
        <fullName evidence="2">Uncharacterized protein</fullName>
    </submittedName>
</protein>
<proteinExistence type="predicted"/>
<name>A0ABY3VQB8_9MYCO</name>
<dbReference type="EMBL" id="CP092488">
    <property type="protein sequence ID" value="UMB71651.1"/>
    <property type="molecule type" value="Genomic_DNA"/>
</dbReference>
<feature type="signal peptide" evidence="1">
    <location>
        <begin position="1"/>
        <end position="23"/>
    </location>
</feature>